<evidence type="ECO:0000259" key="12">
    <source>
        <dbReference type="Pfam" id="PF00060"/>
    </source>
</evidence>
<keyword evidence="14" id="KW-1185">Reference proteome</keyword>
<evidence type="ECO:0000256" key="2">
    <source>
        <dbReference type="ARBA" id="ARBA00022448"/>
    </source>
</evidence>
<protein>
    <recommendedName>
        <fullName evidence="12">Ionotropic glutamate receptor C-terminal domain-containing protein</fullName>
    </recommendedName>
</protein>
<keyword evidence="6 11" id="KW-0472">Membrane</keyword>
<organism evidence="13 14">
    <name type="scientific">Escallonia herrerae</name>
    <dbReference type="NCBI Taxonomy" id="1293975"/>
    <lineage>
        <taxon>Eukaryota</taxon>
        <taxon>Viridiplantae</taxon>
        <taxon>Streptophyta</taxon>
        <taxon>Embryophyta</taxon>
        <taxon>Tracheophyta</taxon>
        <taxon>Spermatophyta</taxon>
        <taxon>Magnoliopsida</taxon>
        <taxon>eudicotyledons</taxon>
        <taxon>Gunneridae</taxon>
        <taxon>Pentapetalae</taxon>
        <taxon>asterids</taxon>
        <taxon>campanulids</taxon>
        <taxon>Escalloniales</taxon>
        <taxon>Escalloniaceae</taxon>
        <taxon>Escallonia</taxon>
    </lineage>
</organism>
<dbReference type="SUPFAM" id="SSF53850">
    <property type="entry name" value="Periplasmic binding protein-like II"/>
    <property type="match status" value="1"/>
</dbReference>
<name>A0AA89B401_9ASTE</name>
<dbReference type="Gene3D" id="1.10.287.70">
    <property type="match status" value="1"/>
</dbReference>
<evidence type="ECO:0000256" key="6">
    <source>
        <dbReference type="ARBA" id="ARBA00023136"/>
    </source>
</evidence>
<dbReference type="GO" id="GO:0016020">
    <property type="term" value="C:membrane"/>
    <property type="evidence" value="ECO:0007669"/>
    <property type="project" value="UniProtKB-SubCell"/>
</dbReference>
<evidence type="ECO:0000256" key="4">
    <source>
        <dbReference type="ARBA" id="ARBA00022989"/>
    </source>
</evidence>
<keyword evidence="3 11" id="KW-0812">Transmembrane</keyword>
<dbReference type="AlphaFoldDB" id="A0AA89B401"/>
<evidence type="ECO:0000256" key="5">
    <source>
        <dbReference type="ARBA" id="ARBA00023065"/>
    </source>
</evidence>
<dbReference type="GO" id="GO:0015276">
    <property type="term" value="F:ligand-gated monoatomic ion channel activity"/>
    <property type="evidence" value="ECO:0007669"/>
    <property type="project" value="InterPro"/>
</dbReference>
<proteinExistence type="predicted"/>
<sequence length="153" mass="16979">MSLSVEEKVVSNLARFVVIIWCFVVLILTQSYTASLTSMLTIRQLEPTFTSVFPKGSPLVPDVSRAVLSVTEGEKMVQIEKAWFGEKTNCPDDTSASLASSSLSLNSFWGLFLIVGVASSIALIILTSTLVFEHRHTLMHFVSEIYGYILDRR</sequence>
<feature type="transmembrane region" description="Helical" evidence="11">
    <location>
        <begin position="12"/>
        <end position="32"/>
    </location>
</feature>
<dbReference type="InterPro" id="IPR015683">
    <property type="entry name" value="Ionotropic_Glu_rcpt"/>
</dbReference>
<feature type="domain" description="Ionotropic glutamate receptor C-terminal" evidence="12">
    <location>
        <begin position="5"/>
        <end position="118"/>
    </location>
</feature>
<keyword evidence="10" id="KW-0407">Ion channel</keyword>
<dbReference type="Proteomes" id="UP001188597">
    <property type="component" value="Unassembled WGS sequence"/>
</dbReference>
<dbReference type="Pfam" id="PF00060">
    <property type="entry name" value="Lig_chan"/>
    <property type="match status" value="1"/>
</dbReference>
<evidence type="ECO:0000256" key="10">
    <source>
        <dbReference type="ARBA" id="ARBA00023303"/>
    </source>
</evidence>
<evidence type="ECO:0000256" key="7">
    <source>
        <dbReference type="ARBA" id="ARBA00023170"/>
    </source>
</evidence>
<keyword evidence="7" id="KW-0675">Receptor</keyword>
<keyword evidence="5" id="KW-0406">Ion transport</keyword>
<keyword evidence="8" id="KW-0325">Glycoprotein</keyword>
<evidence type="ECO:0000313" key="13">
    <source>
        <dbReference type="EMBL" id="KAK3024077.1"/>
    </source>
</evidence>
<evidence type="ECO:0000256" key="8">
    <source>
        <dbReference type="ARBA" id="ARBA00023180"/>
    </source>
</evidence>
<reference evidence="13" key="1">
    <citation type="submission" date="2022-12" db="EMBL/GenBank/DDBJ databases">
        <title>Draft genome assemblies for two species of Escallonia (Escalloniales).</title>
        <authorList>
            <person name="Chanderbali A."/>
            <person name="Dervinis C."/>
            <person name="Anghel I."/>
            <person name="Soltis D."/>
            <person name="Soltis P."/>
            <person name="Zapata F."/>
        </authorList>
    </citation>
    <scope>NUCLEOTIDE SEQUENCE</scope>
    <source>
        <strain evidence="13">UCBG64.0493</strain>
        <tissue evidence="13">Leaf</tissue>
    </source>
</reference>
<feature type="transmembrane region" description="Helical" evidence="11">
    <location>
        <begin position="108"/>
        <end position="132"/>
    </location>
</feature>
<keyword evidence="2" id="KW-0813">Transport</keyword>
<keyword evidence="4 11" id="KW-1133">Transmembrane helix</keyword>
<evidence type="ECO:0000256" key="1">
    <source>
        <dbReference type="ARBA" id="ARBA00004141"/>
    </source>
</evidence>
<keyword evidence="9" id="KW-1071">Ligand-gated ion channel</keyword>
<dbReference type="PANTHER" id="PTHR18966">
    <property type="entry name" value="IONOTROPIC GLUTAMATE RECEPTOR"/>
    <property type="match status" value="1"/>
</dbReference>
<accession>A0AA89B401</accession>
<evidence type="ECO:0000313" key="14">
    <source>
        <dbReference type="Proteomes" id="UP001188597"/>
    </source>
</evidence>
<gene>
    <name evidence="13" type="ORF">RJ639_044179</name>
</gene>
<dbReference type="InterPro" id="IPR001320">
    <property type="entry name" value="Iontro_rcpt_C"/>
</dbReference>
<comment type="caution">
    <text evidence="13">The sequence shown here is derived from an EMBL/GenBank/DDBJ whole genome shotgun (WGS) entry which is preliminary data.</text>
</comment>
<comment type="subcellular location">
    <subcellularLocation>
        <location evidence="1">Membrane</location>
        <topology evidence="1">Multi-pass membrane protein</topology>
    </subcellularLocation>
</comment>
<evidence type="ECO:0000256" key="3">
    <source>
        <dbReference type="ARBA" id="ARBA00022692"/>
    </source>
</evidence>
<dbReference type="EMBL" id="JAVXUP010000618">
    <property type="protein sequence ID" value="KAK3024077.1"/>
    <property type="molecule type" value="Genomic_DNA"/>
</dbReference>
<evidence type="ECO:0000256" key="9">
    <source>
        <dbReference type="ARBA" id="ARBA00023286"/>
    </source>
</evidence>
<evidence type="ECO:0000256" key="11">
    <source>
        <dbReference type="SAM" id="Phobius"/>
    </source>
</evidence>